<keyword evidence="3 5" id="KW-1133">Transmembrane helix</keyword>
<comment type="function">
    <text evidence="5">Found in functional membrane microdomains (FMM) that may be equivalent to eukaryotic membrane rafts FMMs are highly dynamic and increase in number as cells age. Flotillins are thought to be important factors in membrane fluidity.</text>
</comment>
<keyword evidence="4 5" id="KW-0472">Membrane</keyword>
<evidence type="ECO:0000256" key="6">
    <source>
        <dbReference type="SAM" id="Coils"/>
    </source>
</evidence>
<feature type="transmembrane region" description="Helical" evidence="5">
    <location>
        <begin position="7"/>
        <end position="28"/>
    </location>
</feature>
<comment type="similarity">
    <text evidence="5">Belongs to the flotillin-like FloA family.</text>
</comment>
<dbReference type="NCBIfam" id="NF010186">
    <property type="entry name" value="PRK13665.1"/>
    <property type="match status" value="1"/>
</dbReference>
<keyword evidence="2 5" id="KW-0812">Transmembrane</keyword>
<evidence type="ECO:0000313" key="7">
    <source>
        <dbReference type="EMBL" id="MSS78534.1"/>
    </source>
</evidence>
<feature type="coiled-coil region" evidence="6">
    <location>
        <begin position="224"/>
        <end position="260"/>
    </location>
</feature>
<dbReference type="Pfam" id="PF12127">
    <property type="entry name" value="FloA"/>
    <property type="match status" value="1"/>
</dbReference>
<comment type="caution">
    <text evidence="7">The sequence shown here is derived from an EMBL/GenBank/DDBJ whole genome shotgun (WGS) entry which is preliminary data.</text>
</comment>
<reference evidence="7 8" key="1">
    <citation type="submission" date="2019-08" db="EMBL/GenBank/DDBJ databases">
        <title>In-depth cultivation of the pig gut microbiome towards novel bacterial diversity and tailored functional studies.</title>
        <authorList>
            <person name="Wylensek D."/>
            <person name="Hitch T.C.A."/>
            <person name="Clavel T."/>
        </authorList>
    </citation>
    <scope>NUCLEOTIDE SEQUENCE [LARGE SCALE GENOMIC DNA]</scope>
    <source>
        <strain evidence="7 8">WCA-380-WT-2B</strain>
    </source>
</reference>
<dbReference type="HAMAP" id="MF_01562">
    <property type="entry name" value="FloA"/>
    <property type="match status" value="1"/>
</dbReference>
<evidence type="ECO:0000256" key="4">
    <source>
        <dbReference type="ARBA" id="ARBA00023136"/>
    </source>
</evidence>
<sequence>MAFVIPVLVVILLIVFFTMVPVGLWITARSSGVPVSMVSLVAMRFRRINPRHIVYALIKSHQAGIKLSSSDLESHFLSGGDVNQVVDALIAAERANIDLTFQQAAAMNLAGRNVFEAVQVSVNPKVINTPTIAAVARNGIEVKVIAKVTVRANIERLVGGAGEETIIARVGEGIVTTVGSSESHSEVLENPDNISQTVLEKGLDSGTAFEILSIDIADVDIGRNVGAELQKDQAEADKNIAQAKAEERRAQAVALEQENKAKLVEAQSKVPLSIAKALESGNLGVLDYYNMKNIIADTQMRNSISDSDDREEF</sequence>
<keyword evidence="8" id="KW-1185">Reference proteome</keyword>
<evidence type="ECO:0000256" key="1">
    <source>
        <dbReference type="ARBA" id="ARBA00022475"/>
    </source>
</evidence>
<proteinExistence type="inferred from homology"/>
<accession>A0A6N7VWY1</accession>
<dbReference type="InterPro" id="IPR022853">
    <property type="entry name" value="FloA"/>
</dbReference>
<name>A0A6N7VWY1_9FIRM</name>
<dbReference type="EMBL" id="VULQ01000013">
    <property type="protein sequence ID" value="MSS78534.1"/>
    <property type="molecule type" value="Genomic_DNA"/>
</dbReference>
<comment type="subunit">
    <text evidence="5">Homooligomerizes.</text>
</comment>
<keyword evidence="1 5" id="KW-1003">Cell membrane</keyword>
<evidence type="ECO:0000256" key="5">
    <source>
        <dbReference type="HAMAP-Rule" id="MF_01562"/>
    </source>
</evidence>
<protein>
    <recommendedName>
        <fullName evidence="5">Flotillin-like protein FloA</fullName>
    </recommendedName>
</protein>
<organism evidence="7 8">
    <name type="scientific">Anaerococcus porci</name>
    <dbReference type="NCBI Taxonomy" id="2652269"/>
    <lineage>
        <taxon>Bacteria</taxon>
        <taxon>Bacillati</taxon>
        <taxon>Bacillota</taxon>
        <taxon>Tissierellia</taxon>
        <taxon>Tissierellales</taxon>
        <taxon>Peptoniphilaceae</taxon>
        <taxon>Anaerococcus</taxon>
    </lineage>
</organism>
<comment type="caution">
    <text evidence="5">Lacks conserved residue(s) required for the propagation of feature annotation.</text>
</comment>
<dbReference type="RefSeq" id="WP_154541714.1">
    <property type="nucleotide sequence ID" value="NZ_JAXDSU010000073.1"/>
</dbReference>
<evidence type="ECO:0000256" key="2">
    <source>
        <dbReference type="ARBA" id="ARBA00022692"/>
    </source>
</evidence>
<keyword evidence="6" id="KW-0175">Coiled coil</keyword>
<dbReference type="GO" id="GO:0005886">
    <property type="term" value="C:plasma membrane"/>
    <property type="evidence" value="ECO:0007669"/>
    <property type="project" value="UniProtKB-SubCell"/>
</dbReference>
<evidence type="ECO:0000256" key="3">
    <source>
        <dbReference type="ARBA" id="ARBA00022989"/>
    </source>
</evidence>
<gene>
    <name evidence="5 7" type="primary">floA</name>
    <name evidence="7" type="ORF">FYJ26_09030</name>
</gene>
<dbReference type="Proteomes" id="UP000441925">
    <property type="component" value="Unassembled WGS sequence"/>
</dbReference>
<evidence type="ECO:0000313" key="8">
    <source>
        <dbReference type="Proteomes" id="UP000441925"/>
    </source>
</evidence>
<dbReference type="AlphaFoldDB" id="A0A6N7VWY1"/>
<dbReference type="GO" id="GO:0045121">
    <property type="term" value="C:membrane raft"/>
    <property type="evidence" value="ECO:0007669"/>
    <property type="project" value="UniProtKB-SubCell"/>
</dbReference>
<comment type="subcellular location">
    <subcellularLocation>
        <location evidence="5">Cell membrane</location>
        <topology evidence="5">Single-pass membrane protein</topology>
    </subcellularLocation>
    <subcellularLocation>
        <location evidence="5">Membrane raft</location>
        <topology evidence="5">Single-pass membrane protein</topology>
    </subcellularLocation>
</comment>